<dbReference type="PANTHER" id="PTHR10913">
    <property type="entry name" value="FOLLISTATIN-RELATED"/>
    <property type="match status" value="1"/>
</dbReference>
<evidence type="ECO:0000256" key="2">
    <source>
        <dbReference type="ARBA" id="ARBA00022900"/>
    </source>
</evidence>
<evidence type="ECO:0000256" key="3">
    <source>
        <dbReference type="ARBA" id="ARBA00023157"/>
    </source>
</evidence>
<dbReference type="PANTHER" id="PTHR10913:SF45">
    <property type="entry name" value="FOLLISTATIN, ISOFORM A-RELATED"/>
    <property type="match status" value="1"/>
</dbReference>
<evidence type="ECO:0000313" key="7">
    <source>
        <dbReference type="Proteomes" id="UP000078512"/>
    </source>
</evidence>
<reference evidence="6 7" key="1">
    <citation type="submission" date="2016-05" db="EMBL/GenBank/DDBJ databases">
        <title>Genome sequencing reveals origins of a unique bacterial endosymbiosis in the earliest lineages of terrestrial Fungi.</title>
        <authorList>
            <consortium name="DOE Joint Genome Institute"/>
            <person name="Uehling J."/>
            <person name="Gryganskyi A."/>
            <person name="Hameed K."/>
            <person name="Tschaplinski T."/>
            <person name="Misztal P."/>
            <person name="Wu S."/>
            <person name="Desiro A."/>
            <person name="Vande Pol N."/>
            <person name="Du Z.-Y."/>
            <person name="Zienkiewicz A."/>
            <person name="Zienkiewicz K."/>
            <person name="Morin E."/>
            <person name="Tisserant E."/>
            <person name="Splivallo R."/>
            <person name="Hainaut M."/>
            <person name="Henrissat B."/>
            <person name="Ohm R."/>
            <person name="Kuo A."/>
            <person name="Yan J."/>
            <person name="Lipzen A."/>
            <person name="Nolan M."/>
            <person name="Labutti K."/>
            <person name="Barry K."/>
            <person name="Goldstein A."/>
            <person name="Labbe J."/>
            <person name="Schadt C."/>
            <person name="Tuskan G."/>
            <person name="Grigoriev I."/>
            <person name="Martin F."/>
            <person name="Vilgalys R."/>
            <person name="Bonito G."/>
        </authorList>
    </citation>
    <scope>NUCLEOTIDE SEQUENCE [LARGE SCALE GENOMIC DNA]</scope>
    <source>
        <strain evidence="6 7">AG-77</strain>
    </source>
</reference>
<feature type="domain" description="Kazal-like" evidence="5">
    <location>
        <begin position="155"/>
        <end position="212"/>
    </location>
</feature>
<gene>
    <name evidence="6" type="ORF">K457DRAFT_125905</name>
</gene>
<name>A0A197JWZ0_9FUNG</name>
<dbReference type="GO" id="GO:0005576">
    <property type="term" value="C:extracellular region"/>
    <property type="evidence" value="ECO:0007669"/>
    <property type="project" value="TreeGrafter"/>
</dbReference>
<feature type="chain" id="PRO_5008276341" description="Kazal-like domain-containing protein" evidence="4">
    <location>
        <begin position="24"/>
        <end position="354"/>
    </location>
</feature>
<dbReference type="Proteomes" id="UP000078512">
    <property type="component" value="Unassembled WGS sequence"/>
</dbReference>
<keyword evidence="1" id="KW-0646">Protease inhibitor</keyword>
<dbReference type="Pfam" id="PF07648">
    <property type="entry name" value="Kazal_2"/>
    <property type="match status" value="5"/>
</dbReference>
<dbReference type="InterPro" id="IPR036058">
    <property type="entry name" value="Kazal_dom_sf"/>
</dbReference>
<accession>A0A197JWZ0</accession>
<organism evidence="6 7">
    <name type="scientific">Linnemannia elongata AG-77</name>
    <dbReference type="NCBI Taxonomy" id="1314771"/>
    <lineage>
        <taxon>Eukaryota</taxon>
        <taxon>Fungi</taxon>
        <taxon>Fungi incertae sedis</taxon>
        <taxon>Mucoromycota</taxon>
        <taxon>Mortierellomycotina</taxon>
        <taxon>Mortierellomycetes</taxon>
        <taxon>Mortierellales</taxon>
        <taxon>Mortierellaceae</taxon>
        <taxon>Linnemannia</taxon>
    </lineage>
</organism>
<dbReference type="OrthoDB" id="2383526at2759"/>
<evidence type="ECO:0000259" key="5">
    <source>
        <dbReference type="PROSITE" id="PS51465"/>
    </source>
</evidence>
<evidence type="ECO:0000256" key="1">
    <source>
        <dbReference type="ARBA" id="ARBA00022690"/>
    </source>
</evidence>
<dbReference type="STRING" id="1314771.A0A197JWZ0"/>
<feature type="signal peptide" evidence="4">
    <location>
        <begin position="1"/>
        <end position="23"/>
    </location>
</feature>
<dbReference type="EMBL" id="KV442041">
    <property type="protein sequence ID" value="OAQ29468.1"/>
    <property type="molecule type" value="Genomic_DNA"/>
</dbReference>
<keyword evidence="7" id="KW-1185">Reference proteome</keyword>
<evidence type="ECO:0000313" key="6">
    <source>
        <dbReference type="EMBL" id="OAQ29468.1"/>
    </source>
</evidence>
<protein>
    <recommendedName>
        <fullName evidence="5">Kazal-like domain-containing protein</fullName>
    </recommendedName>
</protein>
<keyword evidence="4" id="KW-0732">Signal</keyword>
<feature type="domain" description="Kazal-like" evidence="5">
    <location>
        <begin position="19"/>
        <end position="76"/>
    </location>
</feature>
<evidence type="ECO:0000256" key="4">
    <source>
        <dbReference type="SAM" id="SignalP"/>
    </source>
</evidence>
<feature type="domain" description="Kazal-like" evidence="5">
    <location>
        <begin position="294"/>
        <end position="351"/>
    </location>
</feature>
<proteinExistence type="predicted"/>
<dbReference type="Gene3D" id="3.30.60.30">
    <property type="match status" value="5"/>
</dbReference>
<dbReference type="PROSITE" id="PS51465">
    <property type="entry name" value="KAZAL_2"/>
    <property type="match status" value="3"/>
</dbReference>
<dbReference type="SUPFAM" id="SSF100895">
    <property type="entry name" value="Kazal-type serine protease inhibitors"/>
    <property type="match status" value="3"/>
</dbReference>
<keyword evidence="3" id="KW-1015">Disulfide bond</keyword>
<dbReference type="InterPro" id="IPR050653">
    <property type="entry name" value="Prot_Inhib_GrowthFact_Antg"/>
</dbReference>
<dbReference type="AlphaFoldDB" id="A0A197JWZ0"/>
<keyword evidence="2" id="KW-0722">Serine protease inhibitor</keyword>
<dbReference type="InterPro" id="IPR002350">
    <property type="entry name" value="Kazal_dom"/>
</dbReference>
<sequence length="354" mass="38045">MKFSTLITLTVASTLAILSKSDAACDGKCPSVIAPICAQNAAGVQHTFVNSCELKKSNCREPNDIYTQISQGYCANDMSKRGIFDRPTPVPGCPQECPSVISRVCAQNNVGVQVTFANTCRLSVTQCQYPDEKWTQISKGFCAGDLSKRGILDGPIPVSGCAKTCPAVINRVCGQTTSGVQQTFINSCGLSIAKCQYPTAGWTKVSDGYCPNDSNLQKKRSIWDQPIPVPGCSQECAAIISPVCAQNQVGTQKTFVNSCHMSIANCEYPADQWTIVERKTCPGDLSKRSTSVDSSLASKCPQKCPDVISPVCGQDSTGKQVTFVNSCQLWVTKCEYPAEGWTMVSENTCFGDLN</sequence>